<sequence>MANVIIFAGGFGSGKSELVLNYAIRKREQSDRVVLADLDLVNPYFVSRDIRKTLENMDIRVVAPSGELSFGDVPNIPAEIIGLLRQENDMIIDLAGDEVGTLVLGYLSRYIKDRYYEFYMVINPYRPFAQDLESVTELKQLLEGAAHIPFTGIVSNPNLLGETTPEIIRAGHEKVRGYAQEMNLPIRLLTVESKFHDALVNQYGEILLGINLYLKPDWM</sequence>
<evidence type="ECO:0000313" key="2">
    <source>
        <dbReference type="Proteomes" id="UP000045545"/>
    </source>
</evidence>
<dbReference type="RefSeq" id="WP_046498927.1">
    <property type="nucleotide sequence ID" value="NZ_CGIH01000038.1"/>
</dbReference>
<name>A0A0E4GBM6_9FIRM</name>
<proteinExistence type="predicted"/>
<dbReference type="OrthoDB" id="9779501at2"/>
<dbReference type="GO" id="GO:0016787">
    <property type="term" value="F:hydrolase activity"/>
    <property type="evidence" value="ECO:0007669"/>
    <property type="project" value="UniProtKB-KW"/>
</dbReference>
<dbReference type="STRING" id="690567.2247"/>
<protein>
    <submittedName>
        <fullName evidence="1">p-loop containing nucleoside triphosphate hydrolase</fullName>
    </submittedName>
</protein>
<dbReference type="InterPro" id="IPR027417">
    <property type="entry name" value="P-loop_NTPase"/>
</dbReference>
<dbReference type="AlphaFoldDB" id="A0A0E4GBM6"/>
<dbReference type="Proteomes" id="UP000045545">
    <property type="component" value="Unassembled WGS sequence"/>
</dbReference>
<organism evidence="1 2">
    <name type="scientific">Syntrophomonas zehnderi OL-4</name>
    <dbReference type="NCBI Taxonomy" id="690567"/>
    <lineage>
        <taxon>Bacteria</taxon>
        <taxon>Bacillati</taxon>
        <taxon>Bacillota</taxon>
        <taxon>Clostridia</taxon>
        <taxon>Eubacteriales</taxon>
        <taxon>Syntrophomonadaceae</taxon>
        <taxon>Syntrophomonas</taxon>
    </lineage>
</organism>
<accession>A0A0E4GBM6</accession>
<keyword evidence="2" id="KW-1185">Reference proteome</keyword>
<evidence type="ECO:0000313" key="1">
    <source>
        <dbReference type="EMBL" id="CFX93705.1"/>
    </source>
</evidence>
<dbReference type="EMBL" id="CGIH01000038">
    <property type="protein sequence ID" value="CFX93705.1"/>
    <property type="molecule type" value="Genomic_DNA"/>
</dbReference>
<keyword evidence="1" id="KW-0378">Hydrolase</keyword>
<gene>
    <name evidence="1" type="ORF">2247</name>
</gene>
<reference evidence="1 2" key="1">
    <citation type="submission" date="2015-03" db="EMBL/GenBank/DDBJ databases">
        <authorList>
            <person name="Murphy D."/>
        </authorList>
    </citation>
    <scope>NUCLEOTIDE SEQUENCE [LARGE SCALE GENOMIC DNA]</scope>
    <source>
        <strain evidence="1 2">OL-4</strain>
    </source>
</reference>
<dbReference type="SUPFAM" id="SSF52540">
    <property type="entry name" value="P-loop containing nucleoside triphosphate hydrolases"/>
    <property type="match status" value="1"/>
</dbReference>